<name>A0A9D1ZRU1_9LACO</name>
<proteinExistence type="predicted"/>
<dbReference type="EMBL" id="DXCM01000061">
    <property type="protein sequence ID" value="HIY92949.1"/>
    <property type="molecule type" value="Genomic_DNA"/>
</dbReference>
<accession>A0A9D1ZRU1</accession>
<evidence type="ECO:0000313" key="1">
    <source>
        <dbReference type="EMBL" id="HIY92949.1"/>
    </source>
</evidence>
<dbReference type="AlphaFoldDB" id="A0A9D1ZRU1"/>
<sequence>MMEFVKGAIGIKKLSILYVGIILLGFLLILNFSTNNAYAANQVQISLTKVLSNTVDNKGVDHTLPKGLTNINELFNIPTITNNDTEVLPANTGDNKGSADVAVLTQYGQTNKVGAIWSKRTQTDTAKQNYIDINKRQTMSMWMFFGGVDSFGGADTGDGMAFVLQNVSDNAFTNAGDTSKVPGEALGVWGAIISPIDISIPSLAKTAIQKSWAMEFDTYPNFGDPKDTKTYDSDFDQYVNSGVNHIASNYPALESTYAIGDRGAYMNHDNLITSIPTTSRPTNFLTDGYWHHVTLTWNPAPSGSTEATMTLNYDDKNMDGTPKLTSAGKVNTKVMKVDTTAFDLNGSNKLYWGFTGSTGLSSENNLIIFESIPSLVEADTTTSIIDETSGNREITDATTEAPNANVVHQGDKVSVNYDLNYLTGSKPWADINATIKLPDKIDYSSALITYTDDAGKTTTETIGEFSGMTNNQITHKLGQSLYKTGIKSANIKFEGTVNAGTTATETDVAAAHASFYGNDLQKDVMTKAFVIKQPNKITLTKTGKDVTTSFNKEVLLNGKVSYSDKTKTVDPSKLTVVANVNGEIAKTSMNSILASGSTDTFALPVSSQLFSNLHEGANTVTIYVYNNDDYNVSDVITYTVTISGTVSLSVNPESNFKTTQSFGSDSIIPRADDWSIGVTDSRQKGATWKLYASATPLVNGNNQSWTSSKDGESLIFIDKSGDTDSLVNNKVEISEAVKSQTDSQVFDVDNQWSKDNGILLERSSFETAGRYTSTITWNLQDSI</sequence>
<dbReference type="SUPFAM" id="SSF49899">
    <property type="entry name" value="Concanavalin A-like lectins/glucanases"/>
    <property type="match status" value="1"/>
</dbReference>
<dbReference type="Proteomes" id="UP000824013">
    <property type="component" value="Unassembled WGS sequence"/>
</dbReference>
<gene>
    <name evidence="1" type="ORF">H9820_08435</name>
</gene>
<organism evidence="1 2">
    <name type="scientific">Candidatus Companilactobacillus pullicola</name>
    <dbReference type="NCBI Taxonomy" id="2838523"/>
    <lineage>
        <taxon>Bacteria</taxon>
        <taxon>Bacillati</taxon>
        <taxon>Bacillota</taxon>
        <taxon>Bacilli</taxon>
        <taxon>Lactobacillales</taxon>
        <taxon>Lactobacillaceae</taxon>
        <taxon>Companilactobacillus</taxon>
    </lineage>
</organism>
<reference evidence="1" key="2">
    <citation type="submission" date="2021-04" db="EMBL/GenBank/DDBJ databases">
        <authorList>
            <person name="Gilroy R."/>
        </authorList>
    </citation>
    <scope>NUCLEOTIDE SEQUENCE</scope>
    <source>
        <strain evidence="1">3204</strain>
    </source>
</reference>
<comment type="caution">
    <text evidence="1">The sequence shown here is derived from an EMBL/GenBank/DDBJ whole genome shotgun (WGS) entry which is preliminary data.</text>
</comment>
<reference evidence="1" key="1">
    <citation type="journal article" date="2021" name="PeerJ">
        <title>Extensive microbial diversity within the chicken gut microbiome revealed by metagenomics and culture.</title>
        <authorList>
            <person name="Gilroy R."/>
            <person name="Ravi A."/>
            <person name="Getino M."/>
            <person name="Pursley I."/>
            <person name="Horton D.L."/>
            <person name="Alikhan N.F."/>
            <person name="Baker D."/>
            <person name="Gharbi K."/>
            <person name="Hall N."/>
            <person name="Watson M."/>
            <person name="Adriaenssens E.M."/>
            <person name="Foster-Nyarko E."/>
            <person name="Jarju S."/>
            <person name="Secka A."/>
            <person name="Antonio M."/>
            <person name="Oren A."/>
            <person name="Chaudhuri R.R."/>
            <person name="La Ragione R."/>
            <person name="Hildebrand F."/>
            <person name="Pallen M.J."/>
        </authorList>
    </citation>
    <scope>NUCLEOTIDE SEQUENCE</scope>
    <source>
        <strain evidence="1">3204</strain>
    </source>
</reference>
<dbReference type="Gene3D" id="2.60.120.200">
    <property type="match status" value="1"/>
</dbReference>
<evidence type="ECO:0000313" key="2">
    <source>
        <dbReference type="Proteomes" id="UP000824013"/>
    </source>
</evidence>
<protein>
    <recommendedName>
        <fullName evidence="3">WxL domain-containing protein</fullName>
    </recommendedName>
</protein>
<evidence type="ECO:0008006" key="3">
    <source>
        <dbReference type="Google" id="ProtNLM"/>
    </source>
</evidence>
<dbReference type="InterPro" id="IPR013320">
    <property type="entry name" value="ConA-like_dom_sf"/>
</dbReference>